<reference evidence="3 4" key="1">
    <citation type="journal article" date="2019" name="Sci. Rep.">
        <title>Orb-weaving spider Araneus ventricosus genome elucidates the spidroin gene catalogue.</title>
        <authorList>
            <person name="Kono N."/>
            <person name="Nakamura H."/>
            <person name="Ohtoshi R."/>
            <person name="Moran D.A.P."/>
            <person name="Shinohara A."/>
            <person name="Yoshida Y."/>
            <person name="Fujiwara M."/>
            <person name="Mori M."/>
            <person name="Tomita M."/>
            <person name="Arakawa K."/>
        </authorList>
    </citation>
    <scope>NUCLEOTIDE SEQUENCE [LARGE SCALE GENOMIC DNA]</scope>
</reference>
<evidence type="ECO:0000259" key="2">
    <source>
        <dbReference type="Pfam" id="PF13843"/>
    </source>
</evidence>
<evidence type="ECO:0000256" key="1">
    <source>
        <dbReference type="SAM" id="MobiDB-lite"/>
    </source>
</evidence>
<dbReference type="PANTHER" id="PTHR47272">
    <property type="entry name" value="DDE_TNP_1_7 DOMAIN-CONTAINING PROTEIN"/>
    <property type="match status" value="1"/>
</dbReference>
<evidence type="ECO:0000313" key="4">
    <source>
        <dbReference type="Proteomes" id="UP000499080"/>
    </source>
</evidence>
<dbReference type="Proteomes" id="UP000499080">
    <property type="component" value="Unassembled WGS sequence"/>
</dbReference>
<organism evidence="3 4">
    <name type="scientific">Araneus ventricosus</name>
    <name type="common">Orbweaver spider</name>
    <name type="synonym">Epeira ventricosa</name>
    <dbReference type="NCBI Taxonomy" id="182803"/>
    <lineage>
        <taxon>Eukaryota</taxon>
        <taxon>Metazoa</taxon>
        <taxon>Ecdysozoa</taxon>
        <taxon>Arthropoda</taxon>
        <taxon>Chelicerata</taxon>
        <taxon>Arachnida</taxon>
        <taxon>Araneae</taxon>
        <taxon>Araneomorphae</taxon>
        <taxon>Entelegynae</taxon>
        <taxon>Araneoidea</taxon>
        <taxon>Araneidae</taxon>
        <taxon>Araneus</taxon>
    </lineage>
</organism>
<feature type="domain" description="PiggyBac transposable element-derived protein" evidence="2">
    <location>
        <begin position="133"/>
        <end position="266"/>
    </location>
</feature>
<proteinExistence type="predicted"/>
<dbReference type="OrthoDB" id="123207at2759"/>
<dbReference type="Pfam" id="PF13843">
    <property type="entry name" value="DDE_Tnp_1_7"/>
    <property type="match status" value="1"/>
</dbReference>
<dbReference type="InterPro" id="IPR029526">
    <property type="entry name" value="PGBD"/>
</dbReference>
<feature type="compositionally biased region" description="Acidic residues" evidence="1">
    <location>
        <begin position="281"/>
        <end position="290"/>
    </location>
</feature>
<comment type="caution">
    <text evidence="3">The sequence shown here is derived from an EMBL/GenBank/DDBJ whole genome shotgun (WGS) entry which is preliminary data.</text>
</comment>
<gene>
    <name evidence="3" type="ORF">AVEN_243596_1</name>
</gene>
<protein>
    <recommendedName>
        <fullName evidence="2">PiggyBac transposable element-derived protein domain-containing protein</fullName>
    </recommendedName>
</protein>
<feature type="region of interest" description="Disordered" evidence="1">
    <location>
        <begin position="281"/>
        <end position="343"/>
    </location>
</feature>
<name>A0A4Y2A4E0_ARAVE</name>
<keyword evidence="4" id="KW-1185">Reference proteome</keyword>
<dbReference type="PANTHER" id="PTHR47272:SF2">
    <property type="entry name" value="PIGGYBAC TRANSPOSABLE ELEMENT-DERIVED PROTEIN 3-LIKE"/>
    <property type="match status" value="1"/>
</dbReference>
<dbReference type="AlphaFoldDB" id="A0A4Y2A4E0"/>
<sequence>MEAEKRWYGGWFSSNGGEIVMIDDKKTGKLSDLTEGDIDDSTYEPRIIGECSSDEQEINISAQEINFEIDSPSTQKIAEILPQGKLTASIKKEEENVYVEKGKVNPAPHPGPLDVTQLQKSSIKFKLPIHDLSFTGRCPIKQYVKNKPSPIGLKNFLLCASSGIVMDFEIYQGNSTLMINQELGPSVVMKLVQTLPQGSFVYFDRYFTTLPLLKKLSELKIYGAGTIMANRINGLQLTKADKMERAKKIPKRNQKDLLQFKLEITEALAVIPSVNRKIVSDEETNEDVEDSTSTVKRSKYHNPPAKKPCTNKSNEDTGGRRDQIPKAMNASVLSDSIEHKVAT</sequence>
<feature type="compositionally biased region" description="Basic and acidic residues" evidence="1">
    <location>
        <begin position="313"/>
        <end position="324"/>
    </location>
</feature>
<evidence type="ECO:0000313" key="3">
    <source>
        <dbReference type="EMBL" id="GBL74721.1"/>
    </source>
</evidence>
<dbReference type="EMBL" id="BGPR01000006">
    <property type="protein sequence ID" value="GBL74721.1"/>
    <property type="molecule type" value="Genomic_DNA"/>
</dbReference>
<accession>A0A4Y2A4E0</accession>